<evidence type="ECO:0000313" key="3">
    <source>
        <dbReference type="Proteomes" id="UP000500930"/>
    </source>
</evidence>
<protein>
    <submittedName>
        <fullName evidence="2">Uncharacterized protein</fullName>
    </submittedName>
</protein>
<keyword evidence="1" id="KW-0472">Membrane</keyword>
<feature type="transmembrane region" description="Helical" evidence="1">
    <location>
        <begin position="70"/>
        <end position="90"/>
    </location>
</feature>
<keyword evidence="1" id="KW-0812">Transmembrane</keyword>
<organism evidence="2 3">
    <name type="scientific">Anaplasma platys</name>
    <dbReference type="NCBI Taxonomy" id="949"/>
    <lineage>
        <taxon>Bacteria</taxon>
        <taxon>Pseudomonadati</taxon>
        <taxon>Pseudomonadota</taxon>
        <taxon>Alphaproteobacteria</taxon>
        <taxon>Rickettsiales</taxon>
        <taxon>Anaplasmataceae</taxon>
        <taxon>Anaplasma</taxon>
    </lineage>
</organism>
<keyword evidence="3" id="KW-1185">Reference proteome</keyword>
<reference evidence="2 3" key="1">
    <citation type="journal article" date="2020" name="Pathogens">
        <title>First Whole Genome Sequence of Anaplasma platys, an Obligate Intracellular Rickettsial Pathogen of Dogs.</title>
        <authorList>
            <person name="Llanes A."/>
            <person name="Rajeev S."/>
        </authorList>
    </citation>
    <scope>NUCLEOTIDE SEQUENCE [LARGE SCALE GENOMIC DNA]</scope>
    <source>
        <strain evidence="2 3">S3</strain>
    </source>
</reference>
<dbReference type="Proteomes" id="UP000500930">
    <property type="component" value="Chromosome"/>
</dbReference>
<feature type="transmembrane region" description="Helical" evidence="1">
    <location>
        <begin position="27"/>
        <end position="50"/>
    </location>
</feature>
<proteinExistence type="predicted"/>
<keyword evidence="1" id="KW-1133">Transmembrane helix</keyword>
<dbReference type="KEGG" id="aplt:ANPL_00250"/>
<dbReference type="EMBL" id="CP046391">
    <property type="protein sequence ID" value="QJC27175.1"/>
    <property type="molecule type" value="Genomic_DNA"/>
</dbReference>
<name>A0A858PX66_9RICK</name>
<evidence type="ECO:0000256" key="1">
    <source>
        <dbReference type="SAM" id="Phobius"/>
    </source>
</evidence>
<gene>
    <name evidence="2" type="ORF">ANPL_00250</name>
</gene>
<sequence length="178" mass="18999">MVSCSECDAGASNLIRQRNWSRRLQSLFYRIALSGVAASSLLLTGTAVWIHENNVIGAMNGGELSPGRGLALMALGMVPLMIHGIVFRLARETCNALLDNENLRESRLQNAASSERSKSPTARYEATIAPDAACCVVMAARDTGPGPEKNPTALKEQVTGPFQAAQAESVVTHRVMAC</sequence>
<evidence type="ECO:0000313" key="2">
    <source>
        <dbReference type="EMBL" id="QJC27175.1"/>
    </source>
</evidence>
<dbReference type="AlphaFoldDB" id="A0A858PX66"/>
<accession>A0A858PX66</accession>